<dbReference type="RefSeq" id="WP_245957135.1">
    <property type="nucleotide sequence ID" value="NZ_QRDW01000013.1"/>
</dbReference>
<dbReference type="PANTHER" id="PTHR44846">
    <property type="entry name" value="MANNOSYL-D-GLYCERATE TRANSPORT/METABOLISM SYSTEM REPRESSOR MNGR-RELATED"/>
    <property type="match status" value="1"/>
</dbReference>
<dbReference type="InterPro" id="IPR000524">
    <property type="entry name" value="Tscrpt_reg_HTH_GntR"/>
</dbReference>
<dbReference type="CDD" id="cd07377">
    <property type="entry name" value="WHTH_GntR"/>
    <property type="match status" value="1"/>
</dbReference>
<gene>
    <name evidence="5" type="ORF">DFP90_11382</name>
</gene>
<dbReference type="InterPro" id="IPR050679">
    <property type="entry name" value="Bact_HTH_transcr_reg"/>
</dbReference>
<evidence type="ECO:0000256" key="1">
    <source>
        <dbReference type="ARBA" id="ARBA00023015"/>
    </source>
</evidence>
<dbReference type="InterPro" id="IPR011663">
    <property type="entry name" value="UTRA"/>
</dbReference>
<organism evidence="5 6">
    <name type="scientific">Aestuariispira insulae</name>
    <dbReference type="NCBI Taxonomy" id="1461337"/>
    <lineage>
        <taxon>Bacteria</taxon>
        <taxon>Pseudomonadati</taxon>
        <taxon>Pseudomonadota</taxon>
        <taxon>Alphaproteobacteria</taxon>
        <taxon>Rhodospirillales</taxon>
        <taxon>Kiloniellaceae</taxon>
        <taxon>Aestuariispira</taxon>
    </lineage>
</organism>
<evidence type="ECO:0000259" key="4">
    <source>
        <dbReference type="PROSITE" id="PS50949"/>
    </source>
</evidence>
<reference evidence="5 6" key="1">
    <citation type="submission" date="2018-07" db="EMBL/GenBank/DDBJ databases">
        <title>Genomic Encyclopedia of Type Strains, Phase III (KMG-III): the genomes of soil and plant-associated and newly described type strains.</title>
        <authorList>
            <person name="Whitman W."/>
        </authorList>
    </citation>
    <scope>NUCLEOTIDE SEQUENCE [LARGE SCALE GENOMIC DNA]</scope>
    <source>
        <strain evidence="5 6">CECT 8488</strain>
    </source>
</reference>
<dbReference type="InterPro" id="IPR012702">
    <property type="entry name" value="CP_lyase_PhnF"/>
</dbReference>
<keyword evidence="1" id="KW-0805">Transcription regulation</keyword>
<dbReference type="NCBIfam" id="TIGR02325">
    <property type="entry name" value="C_P_lyase_phnF"/>
    <property type="match status" value="1"/>
</dbReference>
<keyword evidence="2" id="KW-0238">DNA-binding</keyword>
<feature type="domain" description="HTH gntR-type" evidence="4">
    <location>
        <begin position="8"/>
        <end position="76"/>
    </location>
</feature>
<evidence type="ECO:0000256" key="3">
    <source>
        <dbReference type="ARBA" id="ARBA00023163"/>
    </source>
</evidence>
<dbReference type="Gene3D" id="1.10.10.10">
    <property type="entry name" value="Winged helix-like DNA-binding domain superfamily/Winged helix DNA-binding domain"/>
    <property type="match status" value="1"/>
</dbReference>
<dbReference type="InterPro" id="IPR028978">
    <property type="entry name" value="Chorismate_lyase_/UTRA_dom_sf"/>
</dbReference>
<dbReference type="SMART" id="SM00866">
    <property type="entry name" value="UTRA"/>
    <property type="match status" value="1"/>
</dbReference>
<dbReference type="Pfam" id="PF00392">
    <property type="entry name" value="GntR"/>
    <property type="match status" value="1"/>
</dbReference>
<dbReference type="Pfam" id="PF07702">
    <property type="entry name" value="UTRA"/>
    <property type="match status" value="1"/>
</dbReference>
<dbReference type="PROSITE" id="PS50949">
    <property type="entry name" value="HTH_GNTR"/>
    <property type="match status" value="1"/>
</dbReference>
<evidence type="ECO:0000313" key="5">
    <source>
        <dbReference type="EMBL" id="RED44877.1"/>
    </source>
</evidence>
<evidence type="ECO:0000256" key="2">
    <source>
        <dbReference type="ARBA" id="ARBA00023125"/>
    </source>
</evidence>
<dbReference type="InterPro" id="IPR036388">
    <property type="entry name" value="WH-like_DNA-bd_sf"/>
</dbReference>
<dbReference type="SUPFAM" id="SSF64288">
    <property type="entry name" value="Chorismate lyase-like"/>
    <property type="match status" value="1"/>
</dbReference>
<dbReference type="PANTHER" id="PTHR44846:SF1">
    <property type="entry name" value="MANNOSYL-D-GLYCERATE TRANSPORT_METABOLISM SYSTEM REPRESSOR MNGR-RELATED"/>
    <property type="match status" value="1"/>
</dbReference>
<protein>
    <submittedName>
        <fullName evidence="5">GntR family transcriptional regulator</fullName>
    </submittedName>
</protein>
<comment type="caution">
    <text evidence="5">The sequence shown here is derived from an EMBL/GenBank/DDBJ whole genome shotgun (WGS) entry which is preliminary data.</text>
</comment>
<dbReference type="SMART" id="SM00345">
    <property type="entry name" value="HTH_GNTR"/>
    <property type="match status" value="1"/>
</dbReference>
<dbReference type="Proteomes" id="UP000256845">
    <property type="component" value="Unassembled WGS sequence"/>
</dbReference>
<dbReference type="Gene3D" id="3.40.1410.10">
    <property type="entry name" value="Chorismate lyase-like"/>
    <property type="match status" value="1"/>
</dbReference>
<dbReference type="InterPro" id="IPR036390">
    <property type="entry name" value="WH_DNA-bd_sf"/>
</dbReference>
<dbReference type="AlphaFoldDB" id="A0A3D9H5U1"/>
<dbReference type="GO" id="GO:0003677">
    <property type="term" value="F:DNA binding"/>
    <property type="evidence" value="ECO:0007669"/>
    <property type="project" value="UniProtKB-KW"/>
</dbReference>
<name>A0A3D9H5U1_9PROT</name>
<dbReference type="GO" id="GO:0003700">
    <property type="term" value="F:DNA-binding transcription factor activity"/>
    <property type="evidence" value="ECO:0007669"/>
    <property type="project" value="InterPro"/>
</dbReference>
<dbReference type="EMBL" id="QRDW01000013">
    <property type="protein sequence ID" value="RED44877.1"/>
    <property type="molecule type" value="Genomic_DNA"/>
</dbReference>
<keyword evidence="6" id="KW-1185">Reference proteome</keyword>
<evidence type="ECO:0000313" key="6">
    <source>
        <dbReference type="Proteomes" id="UP000256845"/>
    </source>
</evidence>
<dbReference type="GO" id="GO:0045892">
    <property type="term" value="P:negative regulation of DNA-templated transcription"/>
    <property type="evidence" value="ECO:0007669"/>
    <property type="project" value="TreeGrafter"/>
</dbReference>
<sequence>MIDWQAGEAKWRQIERILKEEITLGDFPSGEKLPTELVLAKRFGVNRHTVRQAIGALADADLVRVEQGRGTFVQEAVLDYNLSQRTRFSQNVSRKQKLPHKRLLEWEETKARGKVARNLQLKEGMPVLRLFSVSEADGIPVCCSESFLPGIRFEGLEEAFRETGSLTEAFKSYGIADYQRKETRITSHLPTARIAELLRQPKTRPILLTENIDIDMNGGVIETGFTSFASDRVQLIVGGI</sequence>
<keyword evidence="3" id="KW-0804">Transcription</keyword>
<dbReference type="SUPFAM" id="SSF46785">
    <property type="entry name" value="Winged helix' DNA-binding domain"/>
    <property type="match status" value="1"/>
</dbReference>
<accession>A0A3D9H5U1</accession>
<dbReference type="PRINTS" id="PR00035">
    <property type="entry name" value="HTHGNTR"/>
</dbReference>
<proteinExistence type="predicted"/>